<evidence type="ECO:0000256" key="6">
    <source>
        <dbReference type="ARBA" id="ARBA00022989"/>
    </source>
</evidence>
<keyword evidence="14" id="KW-0282">Flagellum</keyword>
<keyword evidence="15" id="KW-1185">Reference proteome</keyword>
<keyword evidence="5 11" id="KW-0812">Transmembrane</keyword>
<dbReference type="Proteomes" id="UP000199136">
    <property type="component" value="Unassembled WGS sequence"/>
</dbReference>
<dbReference type="GO" id="GO:0009431">
    <property type="term" value="C:bacterial-type flagellum basal body, MS ring"/>
    <property type="evidence" value="ECO:0007669"/>
    <property type="project" value="InterPro"/>
</dbReference>
<feature type="transmembrane region" description="Helical" evidence="11">
    <location>
        <begin position="26"/>
        <end position="44"/>
    </location>
</feature>
<feature type="coiled-coil region" evidence="10">
    <location>
        <begin position="481"/>
        <end position="516"/>
    </location>
</feature>
<evidence type="ECO:0000256" key="8">
    <source>
        <dbReference type="ARBA" id="ARBA00023143"/>
    </source>
</evidence>
<keyword evidence="8 9" id="KW-0975">Bacterial flagellum</keyword>
<dbReference type="GO" id="GO:0003774">
    <property type="term" value="F:cytoskeletal motor activity"/>
    <property type="evidence" value="ECO:0007669"/>
    <property type="project" value="InterPro"/>
</dbReference>
<comment type="subcellular location">
    <subcellularLocation>
        <location evidence="1 9">Bacterial flagellum basal body</location>
    </subcellularLocation>
    <subcellularLocation>
        <location evidence="2">Cell membrane</location>
        <topology evidence="2">Multi-pass membrane protein</topology>
    </subcellularLocation>
</comment>
<dbReference type="InterPro" id="IPR006182">
    <property type="entry name" value="FliF_N_dom"/>
</dbReference>
<evidence type="ECO:0000256" key="3">
    <source>
        <dbReference type="ARBA" id="ARBA00007971"/>
    </source>
</evidence>
<dbReference type="NCBIfam" id="TIGR00206">
    <property type="entry name" value="fliF"/>
    <property type="match status" value="1"/>
</dbReference>
<dbReference type="OrthoDB" id="9807026at2"/>
<dbReference type="PIRSF" id="PIRSF004862">
    <property type="entry name" value="FliF"/>
    <property type="match status" value="1"/>
</dbReference>
<evidence type="ECO:0000256" key="1">
    <source>
        <dbReference type="ARBA" id="ARBA00004117"/>
    </source>
</evidence>
<keyword evidence="10" id="KW-0175">Coiled coil</keyword>
<evidence type="ECO:0000256" key="7">
    <source>
        <dbReference type="ARBA" id="ARBA00023136"/>
    </source>
</evidence>
<evidence type="ECO:0000313" key="14">
    <source>
        <dbReference type="EMBL" id="SFP96602.1"/>
    </source>
</evidence>
<dbReference type="STRING" id="82801.SAMN04488506_0085"/>
<dbReference type="EMBL" id="FOXW01000001">
    <property type="protein sequence ID" value="SFP96602.1"/>
    <property type="molecule type" value="Genomic_DNA"/>
</dbReference>
<dbReference type="InterPro" id="IPR000067">
    <property type="entry name" value="FlgMring_FliF"/>
</dbReference>
<dbReference type="Gene3D" id="3.30.300.30">
    <property type="match status" value="1"/>
</dbReference>
<evidence type="ECO:0000259" key="12">
    <source>
        <dbReference type="Pfam" id="PF01514"/>
    </source>
</evidence>
<feature type="transmembrane region" description="Helical" evidence="11">
    <location>
        <begin position="425"/>
        <end position="445"/>
    </location>
</feature>
<evidence type="ECO:0000256" key="10">
    <source>
        <dbReference type="SAM" id="Coils"/>
    </source>
</evidence>
<dbReference type="PANTHER" id="PTHR30046">
    <property type="entry name" value="FLAGELLAR M-RING PROTEIN"/>
    <property type="match status" value="1"/>
</dbReference>
<keyword evidence="14" id="KW-0969">Cilium</keyword>
<evidence type="ECO:0000259" key="13">
    <source>
        <dbReference type="Pfam" id="PF08345"/>
    </source>
</evidence>
<dbReference type="InterPro" id="IPR045851">
    <property type="entry name" value="AMP-bd_C_sf"/>
</dbReference>
<dbReference type="Pfam" id="PF01514">
    <property type="entry name" value="YscJ_FliF"/>
    <property type="match status" value="1"/>
</dbReference>
<evidence type="ECO:0000256" key="2">
    <source>
        <dbReference type="ARBA" id="ARBA00004651"/>
    </source>
</evidence>
<gene>
    <name evidence="14" type="ORF">SAMN04488506_0085</name>
</gene>
<evidence type="ECO:0000256" key="4">
    <source>
        <dbReference type="ARBA" id="ARBA00022475"/>
    </source>
</evidence>
<proteinExistence type="inferred from homology"/>
<keyword evidence="6 11" id="KW-1133">Transmembrane helix</keyword>
<comment type="function">
    <text evidence="9">The M ring may be actively involved in energy transduction.</text>
</comment>
<evidence type="ECO:0000256" key="11">
    <source>
        <dbReference type="SAM" id="Phobius"/>
    </source>
</evidence>
<dbReference type="InterPro" id="IPR043427">
    <property type="entry name" value="YscJ/FliF"/>
</dbReference>
<comment type="similarity">
    <text evidence="3 9">Belongs to the FliF family.</text>
</comment>
<protein>
    <recommendedName>
        <fullName evidence="9">Flagellar M-ring protein</fullName>
    </recommendedName>
</protein>
<evidence type="ECO:0000256" key="5">
    <source>
        <dbReference type="ARBA" id="ARBA00022692"/>
    </source>
</evidence>
<dbReference type="GO" id="GO:0005886">
    <property type="term" value="C:plasma membrane"/>
    <property type="evidence" value="ECO:0007669"/>
    <property type="project" value="UniProtKB-SubCell"/>
</dbReference>
<accession>A0A1I5UMY0</accession>
<dbReference type="AlphaFoldDB" id="A0A1I5UMY0"/>
<dbReference type="RefSeq" id="WP_092479075.1">
    <property type="nucleotide sequence ID" value="NZ_FOXW01000001.1"/>
</dbReference>
<sequence length="532" mass="58052">MDNIKQAWGKVQGGWQALDKSKKTQLVMILIAIVLVVGGLTYITKKVDYSVLFSEMEASDAGLIVDDLEAQGVAYKLEDNGTTILIDSSLVDKYRIELAMNDMVPENSIGFEIFDTSSMMATDEDRNIMYQRAVSGELERAISTLDTVKSAKVILSMPEDSVFVDQENRAEASASVVITPRKADISPAEVQGIASLMAGAVDNLPQENIKIVDNNGNLLSSAIGDESINSATLKNQYRDIEASYEKDMEQKLIETLGPIYGMNNLTVSVSVAMNFDAVEEEAVQYDAYGNGPVVRSESVQANGSNMTTEETGGNDNISNVIVEGEAEDGSSYNRTVNNEIDTTTTHTIKAPGTVTSLSASIVYNGNLNLDQSAQIGEIAQMTIGADQDSIVIQGIPFATDDANEDAPIIGSDFQEELIKAFKNNWPYAAGGIGLIILLTLMMRILKKRRAADDEFDDLYDEVEEEPIQSVVKDDIQAALARKAAQQAAEKEEADLKLQLNKTMSEKENKVKTMAEQNPEMAADLIKIWMKEE</sequence>
<dbReference type="InterPro" id="IPR013556">
    <property type="entry name" value="Flag_M-ring_C"/>
</dbReference>
<feature type="domain" description="Flagellar M-ring N-terminal" evidence="12">
    <location>
        <begin position="46"/>
        <end position="220"/>
    </location>
</feature>
<evidence type="ECO:0000313" key="15">
    <source>
        <dbReference type="Proteomes" id="UP000199136"/>
    </source>
</evidence>
<name>A0A1I5UMY0_9LACT</name>
<dbReference type="PANTHER" id="PTHR30046:SF0">
    <property type="entry name" value="FLAGELLAR M-RING PROTEIN"/>
    <property type="match status" value="1"/>
</dbReference>
<dbReference type="GO" id="GO:0071973">
    <property type="term" value="P:bacterial-type flagellum-dependent cell motility"/>
    <property type="evidence" value="ECO:0007669"/>
    <property type="project" value="InterPro"/>
</dbReference>
<keyword evidence="7 11" id="KW-0472">Membrane</keyword>
<feature type="domain" description="Flagellar M-ring C-terminal" evidence="13">
    <location>
        <begin position="256"/>
        <end position="397"/>
    </location>
</feature>
<keyword evidence="4" id="KW-1003">Cell membrane</keyword>
<dbReference type="Pfam" id="PF08345">
    <property type="entry name" value="YscJ_FliF_C"/>
    <property type="match status" value="1"/>
</dbReference>
<reference evidence="14 15" key="1">
    <citation type="submission" date="2016-10" db="EMBL/GenBank/DDBJ databases">
        <authorList>
            <person name="de Groot N.N."/>
        </authorList>
    </citation>
    <scope>NUCLEOTIDE SEQUENCE [LARGE SCALE GENOMIC DNA]</scope>
    <source>
        <strain evidence="14 15">DSM 20581</strain>
    </source>
</reference>
<keyword evidence="14" id="KW-0966">Cell projection</keyword>
<dbReference type="PRINTS" id="PR01009">
    <property type="entry name" value="FLGMRINGFLIF"/>
</dbReference>
<evidence type="ECO:0000256" key="9">
    <source>
        <dbReference type="PIRNR" id="PIRNR004862"/>
    </source>
</evidence>
<organism evidence="14 15">
    <name type="scientific">Desemzia incerta</name>
    <dbReference type="NCBI Taxonomy" id="82801"/>
    <lineage>
        <taxon>Bacteria</taxon>
        <taxon>Bacillati</taxon>
        <taxon>Bacillota</taxon>
        <taxon>Bacilli</taxon>
        <taxon>Lactobacillales</taxon>
        <taxon>Carnobacteriaceae</taxon>
        <taxon>Desemzia</taxon>
    </lineage>
</organism>